<dbReference type="CDD" id="cd09620">
    <property type="entry name" value="CBM9_like_3"/>
    <property type="match status" value="1"/>
</dbReference>
<dbReference type="InterPro" id="IPR010502">
    <property type="entry name" value="Carb-bd_dom_fam9"/>
</dbReference>
<reference evidence="3" key="1">
    <citation type="journal article" date="2019" name="Int. J. Syst. Evol. Microbiol.">
        <title>The Global Catalogue of Microorganisms (GCM) 10K type strain sequencing project: providing services to taxonomists for standard genome sequencing and annotation.</title>
        <authorList>
            <consortium name="The Broad Institute Genomics Platform"/>
            <consortium name="The Broad Institute Genome Sequencing Center for Infectious Disease"/>
            <person name="Wu L."/>
            <person name="Ma J."/>
        </authorList>
    </citation>
    <scope>NUCLEOTIDE SEQUENCE [LARGE SCALE GENOMIC DNA]</scope>
    <source>
        <strain evidence="3">KCTC 42248</strain>
    </source>
</reference>
<accession>A0ABW5NKS0</accession>
<comment type="caution">
    <text evidence="2">The sequence shown here is derived from an EMBL/GenBank/DDBJ whole genome shotgun (WGS) entry which is preliminary data.</text>
</comment>
<dbReference type="Proteomes" id="UP001597393">
    <property type="component" value="Unassembled WGS sequence"/>
</dbReference>
<gene>
    <name evidence="2" type="ORF">ACFSQ3_12065</name>
</gene>
<sequence>MLNIPFRNVNIDQFIDYSTASIMFDRVAPQSLAHANWSEEYPYRPSVSFRMLHGTSHFFLQFDVEEEFLRAQATKHNEAVWKDSCVECFLSFDNRETYYNIEFNILGTGLIGYGSADRKARKRLDIGQVERIATFSQITNVGNNKRWQMILIIPKDIFGSNENLLSRGKVFANFYKCGDELPQPHFISWKPIDSPSPNFHQPEFFGEIHFE</sequence>
<dbReference type="EMBL" id="JBHUMA010000006">
    <property type="protein sequence ID" value="MFD2599686.1"/>
    <property type="molecule type" value="Genomic_DNA"/>
</dbReference>
<evidence type="ECO:0000313" key="2">
    <source>
        <dbReference type="EMBL" id="MFD2599686.1"/>
    </source>
</evidence>
<dbReference type="Gene3D" id="2.60.40.1190">
    <property type="match status" value="1"/>
</dbReference>
<name>A0ABW5NKS0_9SPHI</name>
<organism evidence="2 3">
    <name type="scientific">Sphingobacterium corticis</name>
    <dbReference type="NCBI Taxonomy" id="1812823"/>
    <lineage>
        <taxon>Bacteria</taxon>
        <taxon>Pseudomonadati</taxon>
        <taxon>Bacteroidota</taxon>
        <taxon>Sphingobacteriia</taxon>
        <taxon>Sphingobacteriales</taxon>
        <taxon>Sphingobacteriaceae</taxon>
        <taxon>Sphingobacterium</taxon>
    </lineage>
</organism>
<evidence type="ECO:0000313" key="3">
    <source>
        <dbReference type="Proteomes" id="UP001597393"/>
    </source>
</evidence>
<protein>
    <submittedName>
        <fullName evidence="2">Carbohydrate-binding family 9-like protein</fullName>
    </submittedName>
</protein>
<feature type="domain" description="Carbohydrate-binding" evidence="1">
    <location>
        <begin position="21"/>
        <end position="210"/>
    </location>
</feature>
<keyword evidence="3" id="KW-1185">Reference proteome</keyword>
<dbReference type="Pfam" id="PF16011">
    <property type="entry name" value="CBM9_2"/>
    <property type="match status" value="1"/>
</dbReference>
<proteinExistence type="predicted"/>
<dbReference type="RefSeq" id="WP_380869813.1">
    <property type="nucleotide sequence ID" value="NZ_JBHUMA010000006.1"/>
</dbReference>
<dbReference type="SUPFAM" id="SSF49344">
    <property type="entry name" value="CBD9-like"/>
    <property type="match status" value="1"/>
</dbReference>
<evidence type="ECO:0000259" key="1">
    <source>
        <dbReference type="Pfam" id="PF16011"/>
    </source>
</evidence>